<sequence>MVFLPIVFATGVIVKIFNDMALTVSFSLLSSLLVAVTLVPMLCSKLVRNIEPIHTTKKFGFINRIILWWENGIDRLDDIYRKALKWALNHRRRTILIALACFLSSLVLIPFIGLEFLPSSDEGIISINVALPNGTSLENTNLVVEQIEDNLLKVQEMESVSVTVGTGGLMGNTAESSHATVTCQLVEKSKRNRGSDEVADEIRKMVRTIPGADATVSLVSPMTGSSFGGSGITYTLSGPDMVTLRQISDEMEKIVERVDGTREVASSLDDARPEVEISVDRQKAANFGLSGYQVASAVRLALEGTVATTLKQNGTETDIRVAYPDTMGENFDELNSIIIKSPTGANVVLGSIADITIEDGPVSISRSNQQRYVSVSCDVFGRDIGSVSSDITKGFAGLPLPAGYTIEQAGQLEMMTDSMNSLFLVAILAIILVYMVMAAQFESLLYPFVVMFSIPLATTGSLLFLFIARVAISIPAVIGAIMLVGIVVNNAIVLIDYINTLRGRGMGLNEAILEAGPVRLRPILMTALTTILGLLPLMFSFSEGSELEQPLALMVMGGLLSSTLLTLVVLPVIYTYFSNLSDKIIKKLSGGNTKKIQMEAGTNEE</sequence>
<feature type="transmembrane region" description="Helical" evidence="1">
    <location>
        <begin position="474"/>
        <end position="499"/>
    </location>
</feature>
<dbReference type="PANTHER" id="PTHR32063">
    <property type="match status" value="1"/>
</dbReference>
<dbReference type="GO" id="GO:0042910">
    <property type="term" value="F:xenobiotic transmembrane transporter activity"/>
    <property type="evidence" value="ECO:0007669"/>
    <property type="project" value="TreeGrafter"/>
</dbReference>
<feature type="transmembrane region" description="Helical" evidence="1">
    <location>
        <begin position="95"/>
        <end position="117"/>
    </location>
</feature>
<dbReference type="Gene3D" id="3.30.70.1440">
    <property type="entry name" value="Multidrug efflux transporter AcrB pore domain"/>
    <property type="match status" value="1"/>
</dbReference>
<dbReference type="AlphaFoldDB" id="A0A645AZV7"/>
<dbReference type="PANTHER" id="PTHR32063:SF0">
    <property type="entry name" value="SWARMING MOTILITY PROTEIN SWRC"/>
    <property type="match status" value="1"/>
</dbReference>
<name>A0A645AZV7_9ZZZZ</name>
<dbReference type="InterPro" id="IPR001036">
    <property type="entry name" value="Acrflvin-R"/>
</dbReference>
<dbReference type="Pfam" id="PF00873">
    <property type="entry name" value="ACR_tran"/>
    <property type="match status" value="1"/>
</dbReference>
<reference evidence="2" key="1">
    <citation type="submission" date="2019-08" db="EMBL/GenBank/DDBJ databases">
        <authorList>
            <person name="Kucharzyk K."/>
            <person name="Murdoch R.W."/>
            <person name="Higgins S."/>
            <person name="Loffler F."/>
        </authorList>
    </citation>
    <scope>NUCLEOTIDE SEQUENCE</scope>
</reference>
<protein>
    <submittedName>
        <fullName evidence="2">Swarming motility protein SwrC</fullName>
    </submittedName>
</protein>
<feature type="transmembrane region" description="Helical" evidence="1">
    <location>
        <begin position="520"/>
        <end position="539"/>
    </location>
</feature>
<accession>A0A645AZV7</accession>
<dbReference type="SUPFAM" id="SSF82714">
    <property type="entry name" value="Multidrug efflux transporter AcrB TolC docking domain, DN and DC subdomains"/>
    <property type="match status" value="1"/>
</dbReference>
<keyword evidence="1" id="KW-0472">Membrane</keyword>
<dbReference type="InterPro" id="IPR027463">
    <property type="entry name" value="AcrB_DN_DC_subdom"/>
</dbReference>
<feature type="transmembrane region" description="Helical" evidence="1">
    <location>
        <begin position="551"/>
        <end position="577"/>
    </location>
</feature>
<proteinExistence type="predicted"/>
<keyword evidence="1" id="KW-0812">Transmembrane</keyword>
<dbReference type="Gene3D" id="1.20.1640.10">
    <property type="entry name" value="Multidrug efflux transporter AcrB transmembrane domain"/>
    <property type="match status" value="2"/>
</dbReference>
<feature type="transmembrane region" description="Helical" evidence="1">
    <location>
        <begin position="444"/>
        <end position="468"/>
    </location>
</feature>
<dbReference type="SUPFAM" id="SSF82693">
    <property type="entry name" value="Multidrug efflux transporter AcrB pore domain, PN1, PN2, PC1 and PC2 subdomains"/>
    <property type="match status" value="1"/>
</dbReference>
<evidence type="ECO:0000313" key="2">
    <source>
        <dbReference type="EMBL" id="MPM58679.1"/>
    </source>
</evidence>
<keyword evidence="1" id="KW-1133">Transmembrane helix</keyword>
<feature type="transmembrane region" description="Helical" evidence="1">
    <location>
        <begin position="419"/>
        <end position="437"/>
    </location>
</feature>
<dbReference type="Gene3D" id="3.30.70.1430">
    <property type="entry name" value="Multidrug efflux transporter AcrB pore domain"/>
    <property type="match status" value="1"/>
</dbReference>
<dbReference type="Gene3D" id="3.30.2090.10">
    <property type="entry name" value="Multidrug efflux transporter AcrB TolC docking domain, DN and DC subdomains"/>
    <property type="match status" value="1"/>
</dbReference>
<dbReference type="EMBL" id="VSSQ01016897">
    <property type="protein sequence ID" value="MPM58679.1"/>
    <property type="molecule type" value="Genomic_DNA"/>
</dbReference>
<dbReference type="SUPFAM" id="SSF82866">
    <property type="entry name" value="Multidrug efflux transporter AcrB transmembrane domain"/>
    <property type="match status" value="2"/>
</dbReference>
<comment type="caution">
    <text evidence="2">The sequence shown here is derived from an EMBL/GenBank/DDBJ whole genome shotgun (WGS) entry which is preliminary data.</text>
</comment>
<dbReference type="GO" id="GO:0005886">
    <property type="term" value="C:plasma membrane"/>
    <property type="evidence" value="ECO:0007669"/>
    <property type="project" value="TreeGrafter"/>
</dbReference>
<organism evidence="2">
    <name type="scientific">bioreactor metagenome</name>
    <dbReference type="NCBI Taxonomy" id="1076179"/>
    <lineage>
        <taxon>unclassified sequences</taxon>
        <taxon>metagenomes</taxon>
        <taxon>ecological metagenomes</taxon>
    </lineage>
</organism>
<gene>
    <name evidence="2" type="primary">swrC_13</name>
    <name evidence="2" type="ORF">SDC9_105512</name>
</gene>
<evidence type="ECO:0000256" key="1">
    <source>
        <dbReference type="SAM" id="Phobius"/>
    </source>
</evidence>
<feature type="transmembrane region" description="Helical" evidence="1">
    <location>
        <begin position="20"/>
        <end position="43"/>
    </location>
</feature>
<dbReference type="PRINTS" id="PR00702">
    <property type="entry name" value="ACRIFLAVINRP"/>
</dbReference>